<evidence type="ECO:0000256" key="10">
    <source>
        <dbReference type="ARBA" id="ARBA00023140"/>
    </source>
</evidence>
<evidence type="ECO:0000259" key="15">
    <source>
        <dbReference type="Pfam" id="PF22924"/>
    </source>
</evidence>
<protein>
    <recommendedName>
        <fullName evidence="4">acyl-CoA oxidase</fullName>
        <ecNumber evidence="4">1.3.3.6</ecNumber>
    </recommendedName>
</protein>
<evidence type="ECO:0000256" key="9">
    <source>
        <dbReference type="ARBA" id="ARBA00023098"/>
    </source>
</evidence>
<comment type="cofactor">
    <cofactor evidence="1">
        <name>FAD</name>
        <dbReference type="ChEBI" id="CHEBI:57692"/>
    </cofactor>
</comment>
<feature type="domain" description="Acyl-CoA oxidase C-alpha1" evidence="15">
    <location>
        <begin position="281"/>
        <end position="440"/>
    </location>
</feature>
<evidence type="ECO:0000259" key="12">
    <source>
        <dbReference type="Pfam" id="PF01756"/>
    </source>
</evidence>
<evidence type="ECO:0000256" key="3">
    <source>
        <dbReference type="ARBA" id="ARBA00006288"/>
    </source>
</evidence>
<dbReference type="Gene3D" id="2.40.110.10">
    <property type="entry name" value="Butyryl-CoA Dehydrogenase, subunit A, domain 2"/>
    <property type="match status" value="1"/>
</dbReference>
<accession>A0A150H7V9</accession>
<keyword evidence="17" id="KW-1185">Reference proteome</keyword>
<keyword evidence="7" id="KW-0276">Fatty acid metabolism</keyword>
<keyword evidence="9" id="KW-0443">Lipid metabolism</keyword>
<dbReference type="InterPro" id="IPR013786">
    <property type="entry name" value="AcylCoA_DH/ox_N"/>
</dbReference>
<feature type="domain" description="Acyl-CoA dehydrogenase/oxidase N-terminal" evidence="14">
    <location>
        <begin position="42"/>
        <end position="131"/>
    </location>
</feature>
<dbReference type="EC" id="1.3.3.6" evidence="4"/>
<feature type="domain" description="Acyl-CoA oxidase C-terminal" evidence="12">
    <location>
        <begin position="510"/>
        <end position="623"/>
    </location>
</feature>
<dbReference type="Proteomes" id="UP000243589">
    <property type="component" value="Unassembled WGS sequence"/>
</dbReference>
<dbReference type="GO" id="GO:0005504">
    <property type="term" value="F:fatty acid binding"/>
    <property type="evidence" value="ECO:0007669"/>
    <property type="project" value="TreeGrafter"/>
</dbReference>
<keyword evidence="8 16" id="KW-0560">Oxidoreductase</keyword>
<feature type="domain" description="Acyl-CoA oxidase/dehydrogenase middle" evidence="13">
    <location>
        <begin position="136"/>
        <end position="245"/>
    </location>
</feature>
<organism evidence="16 17">
    <name type="scientific">Brevibacterium ravenspurgense</name>
    <dbReference type="NCBI Taxonomy" id="479117"/>
    <lineage>
        <taxon>Bacteria</taxon>
        <taxon>Bacillati</taxon>
        <taxon>Actinomycetota</taxon>
        <taxon>Actinomycetes</taxon>
        <taxon>Micrococcales</taxon>
        <taxon>Brevibacteriaceae</taxon>
        <taxon>Brevibacterium</taxon>
    </lineage>
</organism>
<dbReference type="Pfam" id="PF22924">
    <property type="entry name" value="ACOX_C_alpha1"/>
    <property type="match status" value="1"/>
</dbReference>
<dbReference type="FunFam" id="1.20.140.10:FF:000010">
    <property type="entry name" value="Acyl-coenzyme A oxidase"/>
    <property type="match status" value="1"/>
</dbReference>
<evidence type="ECO:0000256" key="1">
    <source>
        <dbReference type="ARBA" id="ARBA00001974"/>
    </source>
</evidence>
<evidence type="ECO:0000256" key="4">
    <source>
        <dbReference type="ARBA" id="ARBA00012870"/>
    </source>
</evidence>
<evidence type="ECO:0000256" key="7">
    <source>
        <dbReference type="ARBA" id="ARBA00022832"/>
    </source>
</evidence>
<dbReference type="Gene3D" id="1.10.540.10">
    <property type="entry name" value="Acyl-CoA dehydrogenase/oxidase, N-terminal domain"/>
    <property type="match status" value="1"/>
</dbReference>
<keyword evidence="5" id="KW-0285">Flavoprotein</keyword>
<comment type="subcellular location">
    <subcellularLocation>
        <location evidence="2">Peroxisome</location>
    </subcellularLocation>
</comment>
<dbReference type="InterPro" id="IPR012258">
    <property type="entry name" value="Acyl-CoA_oxidase"/>
</dbReference>
<comment type="similarity">
    <text evidence="3">Belongs to the acyl-CoA oxidase family.</text>
</comment>
<reference evidence="16 17" key="1">
    <citation type="submission" date="2016-01" db="EMBL/GenBank/DDBJ databases">
        <title>Use of Whole Genome Sequencing to ascertain that Brevibacterium massiliense (Roux, Raoult 2009) is a later heterotypic synonym of Brevibacterium ravenspurgense (Mages 2008).</title>
        <authorList>
            <person name="Bernier A.-M."/>
            <person name="Burdz T."/>
            <person name="Huynh C."/>
            <person name="Pachecho A.L."/>
            <person name="Wiebe D."/>
            <person name="Bonner C."/>
            <person name="Bernard K."/>
        </authorList>
    </citation>
    <scope>NUCLEOTIDE SEQUENCE [LARGE SCALE GENOMIC DNA]</scope>
    <source>
        <strain evidence="16 17">CCUG56047</strain>
    </source>
</reference>
<dbReference type="SUPFAM" id="SSF56645">
    <property type="entry name" value="Acyl-CoA dehydrogenase NM domain-like"/>
    <property type="match status" value="1"/>
</dbReference>
<dbReference type="Pfam" id="PF02770">
    <property type="entry name" value="Acyl-CoA_dh_M"/>
    <property type="match status" value="1"/>
</dbReference>
<dbReference type="InterPro" id="IPR037069">
    <property type="entry name" value="AcylCoA_DH/ox_N_sf"/>
</dbReference>
<dbReference type="FunFam" id="2.40.110.10:FF:000005">
    <property type="entry name" value="Acyl-coenzyme A oxidase"/>
    <property type="match status" value="1"/>
</dbReference>
<evidence type="ECO:0000256" key="8">
    <source>
        <dbReference type="ARBA" id="ARBA00023002"/>
    </source>
</evidence>
<keyword evidence="6" id="KW-0274">FAD</keyword>
<dbReference type="GO" id="GO:0033540">
    <property type="term" value="P:fatty acid beta-oxidation using acyl-CoA oxidase"/>
    <property type="evidence" value="ECO:0007669"/>
    <property type="project" value="TreeGrafter"/>
</dbReference>
<feature type="region of interest" description="Disordered" evidence="11">
    <location>
        <begin position="660"/>
        <end position="691"/>
    </location>
</feature>
<dbReference type="InterPro" id="IPR055060">
    <property type="entry name" value="ACOX_C_alpha1"/>
</dbReference>
<dbReference type="GO" id="GO:0003997">
    <property type="term" value="F:acyl-CoA oxidase activity"/>
    <property type="evidence" value="ECO:0007669"/>
    <property type="project" value="UniProtKB-EC"/>
</dbReference>
<name>A0A150H7V9_9MICO</name>
<dbReference type="GO" id="GO:0055088">
    <property type="term" value="P:lipid homeostasis"/>
    <property type="evidence" value="ECO:0007669"/>
    <property type="project" value="TreeGrafter"/>
</dbReference>
<dbReference type="InterPro" id="IPR009100">
    <property type="entry name" value="AcylCoA_DH/oxidase_NM_dom_sf"/>
</dbReference>
<sequence length="691" mass="76413">MRSKDRLTLDVEVLSALLDGTRAESRAAGRAFAGGDGLLLEDSWTLEEKREATRESLQKLVETGIARTPLPERLGGENQHDQHITMFEEIVTVSPSLQIKAGVQIGLFAGAIQHLGNEEQHDAWLLDAIEGRLLGSFAMTEIGHGSDVAAVATTAEYDPETQEFVINTPFRAAYKEYIGNAACHAQAAVVFARLITAGVDHGVHALFVPVRDESGNPLPGISIEDDGYKGGLPGVDNGRFAFDHVRVPRTNLLDRYGSVSEDGEYSSPIESPGRRFFTMLGTLVQGRVSLVGASNTAAKLAADIAVRYARARRQFQSPDAAEESTLLSYRRHQRRLMPKLAQIWANQAAYERLLDQFDAVFSGRDDTEEARAELETLAAGLKATTTWEALDIIQEAREACGGAGFMAENRLVGLRHDLDVYATFEGDNTVLLQLVGKRLLTDYASEMRDLDVGGIARYVGSYAAERTLFRSGIANVSSTIGDLFTPAMNEKRIRSGRLQEALLASRAEVTLTELAANLRPANKMSSTDAAELFNDHQNDLIETARAFIELHKWRALNDLMHSVDPKDNPAEAKFLRRIRDLYGLELISAHAGWHIANGRLSMNRARQIEPTINRLVRKLAANAGDAVAAFGYGPEHRRCPIADGAEEQRQQETRDYYAELKRSGNMPQDEKDIYRRKQQREAQLKEKSAER</sequence>
<dbReference type="PATRIC" id="fig|479117.4.peg.1212"/>
<evidence type="ECO:0000256" key="6">
    <source>
        <dbReference type="ARBA" id="ARBA00022827"/>
    </source>
</evidence>
<evidence type="ECO:0000259" key="14">
    <source>
        <dbReference type="Pfam" id="PF02771"/>
    </source>
</evidence>
<proteinExistence type="inferred from homology"/>
<evidence type="ECO:0000313" key="17">
    <source>
        <dbReference type="Proteomes" id="UP000243589"/>
    </source>
</evidence>
<dbReference type="PANTHER" id="PTHR10909">
    <property type="entry name" value="ELECTRON TRANSPORT OXIDOREDUCTASE"/>
    <property type="match status" value="1"/>
</dbReference>
<comment type="caution">
    <text evidence="16">The sequence shown here is derived from an EMBL/GenBank/DDBJ whole genome shotgun (WGS) entry which is preliminary data.</text>
</comment>
<dbReference type="Pfam" id="PF02771">
    <property type="entry name" value="Acyl-CoA_dh_N"/>
    <property type="match status" value="1"/>
</dbReference>
<evidence type="ECO:0000256" key="5">
    <source>
        <dbReference type="ARBA" id="ARBA00022630"/>
    </source>
</evidence>
<dbReference type="PIRSF" id="PIRSF000168">
    <property type="entry name" value="Acyl-CoA_oxidase"/>
    <property type="match status" value="1"/>
</dbReference>
<gene>
    <name evidence="16" type="primary">fadE_1</name>
    <name evidence="16" type="ORF">Bravens_01216</name>
</gene>
<dbReference type="Pfam" id="PF01756">
    <property type="entry name" value="ACOX"/>
    <property type="match status" value="1"/>
</dbReference>
<dbReference type="SUPFAM" id="SSF47203">
    <property type="entry name" value="Acyl-CoA dehydrogenase C-terminal domain-like"/>
    <property type="match status" value="2"/>
</dbReference>
<dbReference type="AlphaFoldDB" id="A0A150H7V9"/>
<evidence type="ECO:0000259" key="13">
    <source>
        <dbReference type="Pfam" id="PF02770"/>
    </source>
</evidence>
<dbReference type="Gene3D" id="1.20.140.10">
    <property type="entry name" value="Butyryl-CoA Dehydrogenase, subunit A, domain 3"/>
    <property type="match status" value="2"/>
</dbReference>
<dbReference type="InterPro" id="IPR006091">
    <property type="entry name" value="Acyl-CoA_Oxase/DH_mid-dom"/>
</dbReference>
<evidence type="ECO:0000256" key="2">
    <source>
        <dbReference type="ARBA" id="ARBA00004275"/>
    </source>
</evidence>
<dbReference type="InterPro" id="IPR002655">
    <property type="entry name" value="Acyl-CoA_oxidase_C"/>
</dbReference>
<dbReference type="RefSeq" id="WP_062021348.1">
    <property type="nucleotide sequence ID" value="NZ_LQQC01000010.1"/>
</dbReference>
<dbReference type="InterPro" id="IPR036250">
    <property type="entry name" value="AcylCo_DH-like_C"/>
</dbReference>
<evidence type="ECO:0000313" key="16">
    <source>
        <dbReference type="EMBL" id="KXZ58179.1"/>
    </source>
</evidence>
<evidence type="ECO:0000256" key="11">
    <source>
        <dbReference type="SAM" id="MobiDB-lite"/>
    </source>
</evidence>
<dbReference type="InterPro" id="IPR046373">
    <property type="entry name" value="Acyl-CoA_Oxase/DH_mid-dom_sf"/>
</dbReference>
<dbReference type="EMBL" id="LQQC01000010">
    <property type="protein sequence ID" value="KXZ58179.1"/>
    <property type="molecule type" value="Genomic_DNA"/>
</dbReference>
<dbReference type="GO" id="GO:0071949">
    <property type="term" value="F:FAD binding"/>
    <property type="evidence" value="ECO:0007669"/>
    <property type="project" value="InterPro"/>
</dbReference>
<keyword evidence="10" id="KW-0576">Peroxisome</keyword>